<dbReference type="AlphaFoldDB" id="A0AAV1D1N0"/>
<dbReference type="PANTHER" id="PTHR34145">
    <property type="entry name" value="OS02G0105600 PROTEIN"/>
    <property type="match status" value="1"/>
</dbReference>
<dbReference type="EMBL" id="OX459120">
    <property type="protein sequence ID" value="CAI9101025.1"/>
    <property type="molecule type" value="Genomic_DNA"/>
</dbReference>
<dbReference type="PANTHER" id="PTHR34145:SF68">
    <property type="entry name" value="FBD DOMAIN-CONTAINING PROTEIN"/>
    <property type="match status" value="1"/>
</dbReference>
<proteinExistence type="predicted"/>
<dbReference type="Pfam" id="PF23622">
    <property type="entry name" value="LRR_At1g61320_AtMIF1"/>
    <property type="match status" value="1"/>
</dbReference>
<sequence>MEVMKRKNASKASRNMNSLPDEIIVIVLSFVTICEAARTSVLSRRWRHLWRSASRTLAFDSAAVGSGDDAFVSLVTQVMALHRCSNIDKLSIRLNLRSPNVTDLVICDWIEFAVQRQVIIFELEASGDISVVESWSHLEPNFSARANINYVPADLSSCCYNFPVLEKLLTLPLSNRSCFASLTSLKLVNFNIDDETMDYILSNCSFLGRLYLKGGTGLRNLNVVNSPSLKYLTLGSCWDLIKLKVSGANLVYFEYKGYRDHPRLMIGFCFENVPLLSEVIKDTSYFMSFLSRK</sequence>
<organism evidence="3 4">
    <name type="scientific">Oldenlandia corymbosa var. corymbosa</name>
    <dbReference type="NCBI Taxonomy" id="529605"/>
    <lineage>
        <taxon>Eukaryota</taxon>
        <taxon>Viridiplantae</taxon>
        <taxon>Streptophyta</taxon>
        <taxon>Embryophyta</taxon>
        <taxon>Tracheophyta</taxon>
        <taxon>Spermatophyta</taxon>
        <taxon>Magnoliopsida</taxon>
        <taxon>eudicotyledons</taxon>
        <taxon>Gunneridae</taxon>
        <taxon>Pentapetalae</taxon>
        <taxon>asterids</taxon>
        <taxon>lamiids</taxon>
        <taxon>Gentianales</taxon>
        <taxon>Rubiaceae</taxon>
        <taxon>Rubioideae</taxon>
        <taxon>Spermacoceae</taxon>
        <taxon>Hedyotis-Oldenlandia complex</taxon>
        <taxon>Oldenlandia</taxon>
    </lineage>
</organism>
<evidence type="ECO:0000259" key="1">
    <source>
        <dbReference type="Pfam" id="PF00646"/>
    </source>
</evidence>
<keyword evidence="4" id="KW-1185">Reference proteome</keyword>
<dbReference type="InterPro" id="IPR055357">
    <property type="entry name" value="LRR_At1g61320_AtMIF1"/>
</dbReference>
<dbReference type="InterPro" id="IPR036047">
    <property type="entry name" value="F-box-like_dom_sf"/>
</dbReference>
<name>A0AAV1D1N0_OLDCO</name>
<dbReference type="InterPro" id="IPR001810">
    <property type="entry name" value="F-box_dom"/>
</dbReference>
<feature type="domain" description="F-box" evidence="1">
    <location>
        <begin position="17"/>
        <end position="54"/>
    </location>
</feature>
<feature type="domain" description="At1g61320/AtMIF1 LRR" evidence="2">
    <location>
        <begin position="172"/>
        <end position="259"/>
    </location>
</feature>
<dbReference type="Proteomes" id="UP001161247">
    <property type="component" value="Chromosome 3"/>
</dbReference>
<protein>
    <submittedName>
        <fullName evidence="3">OLC1v1038248C2</fullName>
    </submittedName>
</protein>
<reference evidence="3" key="1">
    <citation type="submission" date="2023-03" db="EMBL/GenBank/DDBJ databases">
        <authorList>
            <person name="Julca I."/>
        </authorList>
    </citation>
    <scope>NUCLEOTIDE SEQUENCE</scope>
</reference>
<gene>
    <name evidence="3" type="ORF">OLC1_LOCUS10711</name>
</gene>
<dbReference type="CDD" id="cd22160">
    <property type="entry name" value="F-box_AtFBL13-like"/>
    <property type="match status" value="1"/>
</dbReference>
<dbReference type="Gene3D" id="1.20.1280.50">
    <property type="match status" value="1"/>
</dbReference>
<accession>A0AAV1D1N0</accession>
<dbReference type="InterPro" id="IPR053781">
    <property type="entry name" value="F-box_AtFBL13-like"/>
</dbReference>
<evidence type="ECO:0000259" key="2">
    <source>
        <dbReference type="Pfam" id="PF23622"/>
    </source>
</evidence>
<dbReference type="Pfam" id="PF00646">
    <property type="entry name" value="F-box"/>
    <property type="match status" value="1"/>
</dbReference>
<evidence type="ECO:0000313" key="4">
    <source>
        <dbReference type="Proteomes" id="UP001161247"/>
    </source>
</evidence>
<dbReference type="InterPro" id="IPR053772">
    <property type="entry name" value="At1g61320/At1g61330-like"/>
</dbReference>
<dbReference type="SUPFAM" id="SSF81383">
    <property type="entry name" value="F-box domain"/>
    <property type="match status" value="1"/>
</dbReference>
<evidence type="ECO:0000313" key="3">
    <source>
        <dbReference type="EMBL" id="CAI9101025.1"/>
    </source>
</evidence>